<dbReference type="GO" id="GO:0003887">
    <property type="term" value="F:DNA-directed DNA polymerase activity"/>
    <property type="evidence" value="ECO:0007669"/>
    <property type="project" value="UniProtKB-KW"/>
</dbReference>
<organism evidence="10 11">
    <name type="scientific">Araneus ventricosus</name>
    <name type="common">Orbweaver spider</name>
    <name type="synonym">Epeira ventricosa</name>
    <dbReference type="NCBI Taxonomy" id="182803"/>
    <lineage>
        <taxon>Eukaryota</taxon>
        <taxon>Metazoa</taxon>
        <taxon>Ecdysozoa</taxon>
        <taxon>Arthropoda</taxon>
        <taxon>Chelicerata</taxon>
        <taxon>Arachnida</taxon>
        <taxon>Araneae</taxon>
        <taxon>Araneomorphae</taxon>
        <taxon>Entelegynae</taxon>
        <taxon>Araneoidea</taxon>
        <taxon>Araneidae</taxon>
        <taxon>Araneus</taxon>
    </lineage>
</organism>
<feature type="domain" description="DNA-directed DNA polymerase family B mitochondria/virus" evidence="9">
    <location>
        <begin position="68"/>
        <end position="233"/>
    </location>
</feature>
<dbReference type="EMBL" id="BGPR01038555">
    <property type="protein sequence ID" value="GBO14427.1"/>
    <property type="molecule type" value="Genomic_DNA"/>
</dbReference>
<comment type="similarity">
    <text evidence="1">Belongs to the DNA polymerase type-B family.</text>
</comment>
<evidence type="ECO:0000256" key="6">
    <source>
        <dbReference type="ARBA" id="ARBA00022932"/>
    </source>
</evidence>
<evidence type="ECO:0000256" key="3">
    <source>
        <dbReference type="ARBA" id="ARBA00022679"/>
    </source>
</evidence>
<evidence type="ECO:0000256" key="1">
    <source>
        <dbReference type="ARBA" id="ARBA00005755"/>
    </source>
</evidence>
<dbReference type="Pfam" id="PF03175">
    <property type="entry name" value="DNA_pol_B_2"/>
    <property type="match status" value="1"/>
</dbReference>
<keyword evidence="7" id="KW-0238">DNA-binding</keyword>
<gene>
    <name evidence="10" type="ORF">AVEN_176726_1</name>
</gene>
<dbReference type="GO" id="GO:0006260">
    <property type="term" value="P:DNA replication"/>
    <property type="evidence" value="ECO:0007669"/>
    <property type="project" value="UniProtKB-KW"/>
</dbReference>
<evidence type="ECO:0000256" key="5">
    <source>
        <dbReference type="ARBA" id="ARBA00022705"/>
    </source>
</evidence>
<dbReference type="Proteomes" id="UP000499080">
    <property type="component" value="Unassembled WGS sequence"/>
</dbReference>
<evidence type="ECO:0000256" key="8">
    <source>
        <dbReference type="ARBA" id="ARBA00049244"/>
    </source>
</evidence>
<protein>
    <recommendedName>
        <fullName evidence="2">DNA-directed DNA polymerase</fullName>
        <ecNumber evidence="2">2.7.7.7</ecNumber>
    </recommendedName>
</protein>
<dbReference type="Gene3D" id="3.30.420.10">
    <property type="entry name" value="Ribonuclease H-like superfamily/Ribonuclease H"/>
    <property type="match status" value="1"/>
</dbReference>
<dbReference type="OrthoDB" id="6513969at2759"/>
<keyword evidence="3" id="KW-0808">Transferase</keyword>
<dbReference type="EC" id="2.7.7.7" evidence="2"/>
<evidence type="ECO:0000256" key="4">
    <source>
        <dbReference type="ARBA" id="ARBA00022695"/>
    </source>
</evidence>
<dbReference type="PANTHER" id="PTHR33568:SF3">
    <property type="entry name" value="DNA-DIRECTED DNA POLYMERASE"/>
    <property type="match status" value="1"/>
</dbReference>
<comment type="catalytic activity">
    <reaction evidence="8">
        <text>DNA(n) + a 2'-deoxyribonucleoside 5'-triphosphate = DNA(n+1) + diphosphate</text>
        <dbReference type="Rhea" id="RHEA:22508"/>
        <dbReference type="Rhea" id="RHEA-COMP:17339"/>
        <dbReference type="Rhea" id="RHEA-COMP:17340"/>
        <dbReference type="ChEBI" id="CHEBI:33019"/>
        <dbReference type="ChEBI" id="CHEBI:61560"/>
        <dbReference type="ChEBI" id="CHEBI:173112"/>
        <dbReference type="EC" id="2.7.7.7"/>
    </reaction>
</comment>
<dbReference type="InterPro" id="IPR036397">
    <property type="entry name" value="RNaseH_sf"/>
</dbReference>
<keyword evidence="4" id="KW-0548">Nucleotidyltransferase</keyword>
<keyword evidence="11" id="KW-1185">Reference proteome</keyword>
<name>A0A4Y2USI7_ARAVE</name>
<proteinExistence type="inferred from homology"/>
<keyword evidence="5" id="KW-0235">DNA replication</keyword>
<dbReference type="PANTHER" id="PTHR33568">
    <property type="entry name" value="DNA POLYMERASE"/>
    <property type="match status" value="1"/>
</dbReference>
<accession>A0A4Y2USI7</accession>
<evidence type="ECO:0000259" key="9">
    <source>
        <dbReference type="Pfam" id="PF03175"/>
    </source>
</evidence>
<dbReference type="InterPro" id="IPR012337">
    <property type="entry name" value="RNaseH-like_sf"/>
</dbReference>
<comment type="caution">
    <text evidence="10">The sequence shown here is derived from an EMBL/GenBank/DDBJ whole genome shotgun (WGS) entry which is preliminary data.</text>
</comment>
<evidence type="ECO:0000256" key="7">
    <source>
        <dbReference type="ARBA" id="ARBA00023125"/>
    </source>
</evidence>
<dbReference type="AlphaFoldDB" id="A0A4Y2USI7"/>
<dbReference type="GO" id="GO:0003677">
    <property type="term" value="F:DNA binding"/>
    <property type="evidence" value="ECO:0007669"/>
    <property type="project" value="UniProtKB-KW"/>
</dbReference>
<evidence type="ECO:0000313" key="11">
    <source>
        <dbReference type="Proteomes" id="UP000499080"/>
    </source>
</evidence>
<evidence type="ECO:0000313" key="10">
    <source>
        <dbReference type="EMBL" id="GBO14427.1"/>
    </source>
</evidence>
<dbReference type="GO" id="GO:0000166">
    <property type="term" value="F:nucleotide binding"/>
    <property type="evidence" value="ECO:0007669"/>
    <property type="project" value="InterPro"/>
</dbReference>
<dbReference type="SUPFAM" id="SSF53098">
    <property type="entry name" value="Ribonuclease H-like"/>
    <property type="match status" value="1"/>
</dbReference>
<sequence length="336" mass="39245">MNDHLCFLEKKNPKTGFEKLIFFDFEAMQETGEHIVNFAVLQYFGGEEVVFEGKDTVKKFYEFLFSRRHKGYTAIAHNLKVYDGQFILTHLLSQGIKPQIITSGSKIMSMEVSSYKIRFIDSLNFLTRPLSNFPKTFGLEELTKRYFPHLYNTEENQAYVGTLPDITYYVPNFMNTSEREKFMNWSYVDILRRCCLQVRADFLTINGVDPFSYSTIASVCMAVYRSKHLPAEMIPMIPVRGYTARNNFSKESIEYLKYMEHTLGIEICHALNGRGEKYIHGIHVDGYYEETKTVFEFHGCFFHGCEVCFNRDDINPVSKIPMWALLKKTKDREENS</sequence>
<evidence type="ECO:0000256" key="2">
    <source>
        <dbReference type="ARBA" id="ARBA00012417"/>
    </source>
</evidence>
<keyword evidence="6" id="KW-0239">DNA-directed DNA polymerase</keyword>
<reference evidence="10 11" key="1">
    <citation type="journal article" date="2019" name="Sci. Rep.">
        <title>Orb-weaving spider Araneus ventricosus genome elucidates the spidroin gene catalogue.</title>
        <authorList>
            <person name="Kono N."/>
            <person name="Nakamura H."/>
            <person name="Ohtoshi R."/>
            <person name="Moran D.A.P."/>
            <person name="Shinohara A."/>
            <person name="Yoshida Y."/>
            <person name="Fujiwara M."/>
            <person name="Mori M."/>
            <person name="Tomita M."/>
            <person name="Arakawa K."/>
        </authorList>
    </citation>
    <scope>NUCLEOTIDE SEQUENCE [LARGE SCALE GENOMIC DNA]</scope>
</reference>
<dbReference type="InterPro" id="IPR004868">
    <property type="entry name" value="DNA-dir_DNA_pol_B_mt/vir"/>
</dbReference>